<reference evidence="1" key="1">
    <citation type="submission" date="2022-06" db="EMBL/GenBank/DDBJ databases">
        <title>Isolation of gut microbiota from human fecal samples.</title>
        <authorList>
            <person name="Pamer E.G."/>
            <person name="Barat B."/>
            <person name="Waligurski E."/>
            <person name="Medina S."/>
            <person name="Paddock L."/>
            <person name="Mostad J."/>
        </authorList>
    </citation>
    <scope>NUCLEOTIDE SEQUENCE</scope>
    <source>
        <strain evidence="1">SL.1.01</strain>
    </source>
</reference>
<accession>A0AAW5JV59</accession>
<evidence type="ECO:0000313" key="2">
    <source>
        <dbReference type="Proteomes" id="UP001206013"/>
    </source>
</evidence>
<gene>
    <name evidence="1" type="ORF">NE692_03645</name>
</gene>
<sequence>MTQKYVRFATPSADSIDKTQGVAELVALDAKGKPVTIGGAASLPVAKNVSKAAGDAPTKQEFDALVNSLVAAGLMAAK</sequence>
<dbReference type="AlphaFoldDB" id="A0AAW5JV59"/>
<dbReference type="RefSeq" id="WP_256134249.1">
    <property type="nucleotide sequence ID" value="NZ_JANFYM010000002.1"/>
</dbReference>
<comment type="caution">
    <text evidence="1">The sequence shown here is derived from an EMBL/GenBank/DDBJ whole genome shotgun (WGS) entry which is preliminary data.</text>
</comment>
<organism evidence="1 2">
    <name type="scientific">Bifidobacterium adolescentis</name>
    <dbReference type="NCBI Taxonomy" id="1680"/>
    <lineage>
        <taxon>Bacteria</taxon>
        <taxon>Bacillati</taxon>
        <taxon>Actinomycetota</taxon>
        <taxon>Actinomycetes</taxon>
        <taxon>Bifidobacteriales</taxon>
        <taxon>Bifidobacteriaceae</taxon>
        <taxon>Bifidobacterium</taxon>
    </lineage>
</organism>
<dbReference type="Proteomes" id="UP001206013">
    <property type="component" value="Unassembled WGS sequence"/>
</dbReference>
<dbReference type="EMBL" id="JANFYM010000002">
    <property type="protein sequence ID" value="MCQ4792557.1"/>
    <property type="molecule type" value="Genomic_DNA"/>
</dbReference>
<evidence type="ECO:0000313" key="1">
    <source>
        <dbReference type="EMBL" id="MCQ4792557.1"/>
    </source>
</evidence>
<evidence type="ECO:0008006" key="3">
    <source>
        <dbReference type="Google" id="ProtNLM"/>
    </source>
</evidence>
<protein>
    <recommendedName>
        <fullName evidence="3">Head fiber protein</fullName>
    </recommendedName>
</protein>
<proteinExistence type="predicted"/>
<name>A0AAW5JV59_BIFAD</name>